<organism evidence="21 22">
    <name type="scientific">Candidatus Acidulodesulfobacterium ferriphilum</name>
    <dbReference type="NCBI Taxonomy" id="2597223"/>
    <lineage>
        <taxon>Bacteria</taxon>
        <taxon>Deltaproteobacteria</taxon>
        <taxon>Candidatus Acidulodesulfobacterales</taxon>
        <taxon>Candidatus Acidulodesulfobacterium</taxon>
    </lineage>
</organism>
<feature type="binding site" evidence="18">
    <location>
        <begin position="80"/>
        <end position="85"/>
    </location>
    <ligand>
        <name>NAD(+)</name>
        <dbReference type="ChEBI" id="CHEBI:57540"/>
    </ligand>
</feature>
<comment type="similarity">
    <text evidence="6 18">Belongs to the sugar phosphate cyclases superfamily. Dehydroquinate synthase family.</text>
</comment>
<dbReference type="HAMAP" id="MF_00110">
    <property type="entry name" value="DHQ_synthase"/>
    <property type="match status" value="1"/>
</dbReference>
<feature type="domain" description="3-dehydroquinate synthase C-terminal" evidence="20">
    <location>
        <begin position="190"/>
        <end position="333"/>
    </location>
</feature>
<dbReference type="CDD" id="cd08195">
    <property type="entry name" value="DHQS"/>
    <property type="match status" value="1"/>
</dbReference>
<dbReference type="Gene3D" id="1.20.1090.10">
    <property type="entry name" value="Dehydroquinate synthase-like - alpha domain"/>
    <property type="match status" value="1"/>
</dbReference>
<dbReference type="GO" id="GO:0008652">
    <property type="term" value="P:amino acid biosynthetic process"/>
    <property type="evidence" value="ECO:0007669"/>
    <property type="project" value="UniProtKB-KW"/>
</dbReference>
<feature type="binding site" evidence="18">
    <location>
        <position position="273"/>
    </location>
    <ligand>
        <name>Zn(2+)</name>
        <dbReference type="ChEBI" id="CHEBI:29105"/>
    </ligand>
</feature>
<comment type="pathway">
    <text evidence="5 18">Metabolic intermediate biosynthesis; chorismate biosynthesis; chorismate from D-erythrose 4-phosphate and phosphoenolpyruvate: step 2/7.</text>
</comment>
<dbReference type="AlphaFoldDB" id="A0A519B9S2"/>
<comment type="caution">
    <text evidence="18">Lacks conserved residue(s) required for the propagation of feature annotation.</text>
</comment>
<dbReference type="NCBIfam" id="TIGR01357">
    <property type="entry name" value="aroB"/>
    <property type="match status" value="1"/>
</dbReference>
<dbReference type="GO" id="GO:0003856">
    <property type="term" value="F:3-dehydroquinate synthase activity"/>
    <property type="evidence" value="ECO:0007669"/>
    <property type="project" value="UniProtKB-UniRule"/>
</dbReference>
<dbReference type="GO" id="GO:0000166">
    <property type="term" value="F:nucleotide binding"/>
    <property type="evidence" value="ECO:0007669"/>
    <property type="project" value="UniProtKB-KW"/>
</dbReference>
<evidence type="ECO:0000256" key="10">
    <source>
        <dbReference type="ARBA" id="ARBA00022605"/>
    </source>
</evidence>
<dbReference type="InterPro" id="IPR056179">
    <property type="entry name" value="DHQS_C"/>
</dbReference>
<dbReference type="GO" id="GO:0046872">
    <property type="term" value="F:metal ion binding"/>
    <property type="evidence" value="ECO:0007669"/>
    <property type="project" value="UniProtKB-KW"/>
</dbReference>
<dbReference type="PANTHER" id="PTHR43622">
    <property type="entry name" value="3-DEHYDROQUINATE SYNTHASE"/>
    <property type="match status" value="1"/>
</dbReference>
<evidence type="ECO:0000256" key="8">
    <source>
        <dbReference type="ARBA" id="ARBA00017684"/>
    </source>
</evidence>
<evidence type="ECO:0000256" key="7">
    <source>
        <dbReference type="ARBA" id="ARBA00013031"/>
    </source>
</evidence>
<reference evidence="21 22" key="1">
    <citation type="submission" date="2019-01" db="EMBL/GenBank/DDBJ databases">
        <title>Insights into ecological role of a new deltaproteobacterial order Candidatus Sinidesulfobacterales (Sva0485) by metagenomics and metatranscriptomics.</title>
        <authorList>
            <person name="Tan S."/>
            <person name="Liu J."/>
            <person name="Fang Y."/>
            <person name="Hedlund B.P."/>
            <person name="Lian Z.H."/>
            <person name="Huang L.Y."/>
            <person name="Li J.T."/>
            <person name="Huang L.N."/>
            <person name="Li W.J."/>
            <person name="Jiang H.C."/>
            <person name="Dong H.L."/>
            <person name="Shu W.S."/>
        </authorList>
    </citation>
    <scope>NUCLEOTIDE SEQUENCE [LARGE SCALE GENOMIC DNA]</scope>
    <source>
        <strain evidence="21">AP3</strain>
    </source>
</reference>
<comment type="cofactor">
    <cofactor evidence="18">
        <name>Co(2+)</name>
        <dbReference type="ChEBI" id="CHEBI:48828"/>
    </cofactor>
    <cofactor evidence="18">
        <name>Zn(2+)</name>
        <dbReference type="ChEBI" id="CHEBI:29105"/>
    </cofactor>
    <text evidence="18">Binds 1 divalent metal cation per subunit. Can use either Co(2+) or Zn(2+).</text>
</comment>
<evidence type="ECO:0000256" key="14">
    <source>
        <dbReference type="ARBA" id="ARBA00023027"/>
    </source>
</evidence>
<evidence type="ECO:0000313" key="21">
    <source>
        <dbReference type="EMBL" id="RZD14042.1"/>
    </source>
</evidence>
<evidence type="ECO:0000259" key="19">
    <source>
        <dbReference type="Pfam" id="PF01761"/>
    </source>
</evidence>
<keyword evidence="13 18" id="KW-0862">Zinc</keyword>
<evidence type="ECO:0000313" key="22">
    <source>
        <dbReference type="Proteomes" id="UP000320813"/>
    </source>
</evidence>
<dbReference type="Pfam" id="PF24621">
    <property type="entry name" value="DHQS_C"/>
    <property type="match status" value="1"/>
</dbReference>
<dbReference type="FunFam" id="3.40.50.1970:FF:000007">
    <property type="entry name" value="Pentafunctional AROM polypeptide"/>
    <property type="match status" value="1"/>
</dbReference>
<sequence length="367" mass="40556">MKIRVDLSSSAKDDSYDILIGSGIVNAEAGGEVIDVIKQAGLKGRACVITTETVNGLYERLFKNFLKNAGIEPVVLVLPDGESTKSIKYLSYIYDELIKNRFERGEFIIAFGGGVIGDIAGYAAATYLRGINFIQIPTTLLADVDSSVGGKTGIDHPGGKNLIGAFYQPKCVIIDVNLLDTLPERELKNGFAEVIKYGAVLDEEFFIYLENNYEKILSRDKDALTRIIRRSCAIKADIVNKDEKEAGLRSVLNFGHSLGHAVETLYNYETVKHGEAIAIGMIFASMVSEDLGFCTGETLNRIKTLIKNSGLPAKIPNFTPAEYINAMKLDKKVESRLIKFVLVKEIGGFVFKELDFDYIHEFLKKIL</sequence>
<keyword evidence="12 18" id="KW-0547">Nucleotide-binding</keyword>
<keyword evidence="9 18" id="KW-0963">Cytoplasm</keyword>
<evidence type="ECO:0000256" key="13">
    <source>
        <dbReference type="ARBA" id="ARBA00022833"/>
    </source>
</evidence>
<protein>
    <recommendedName>
        <fullName evidence="8 18">3-dehydroquinate synthase</fullName>
        <shortName evidence="18">DHQS</shortName>
        <ecNumber evidence="7 18">4.2.3.4</ecNumber>
    </recommendedName>
</protein>
<dbReference type="Proteomes" id="UP000320813">
    <property type="component" value="Unassembled WGS sequence"/>
</dbReference>
<evidence type="ECO:0000256" key="11">
    <source>
        <dbReference type="ARBA" id="ARBA00022723"/>
    </source>
</evidence>
<dbReference type="GO" id="GO:0005737">
    <property type="term" value="C:cytoplasm"/>
    <property type="evidence" value="ECO:0007669"/>
    <property type="project" value="UniProtKB-SubCell"/>
</dbReference>
<feature type="binding site" evidence="18">
    <location>
        <begin position="114"/>
        <end position="118"/>
    </location>
    <ligand>
        <name>NAD(+)</name>
        <dbReference type="ChEBI" id="CHEBI:57540"/>
    </ligand>
</feature>
<comment type="cofactor">
    <cofactor evidence="3">
        <name>Zn(2+)</name>
        <dbReference type="ChEBI" id="CHEBI:29105"/>
    </cofactor>
</comment>
<dbReference type="GO" id="GO:0009423">
    <property type="term" value="P:chorismate biosynthetic process"/>
    <property type="evidence" value="ECO:0007669"/>
    <property type="project" value="UniProtKB-UniRule"/>
</dbReference>
<keyword evidence="11 18" id="KW-0479">Metal-binding</keyword>
<dbReference type="InterPro" id="IPR030963">
    <property type="entry name" value="DHQ_synth_fam"/>
</dbReference>
<evidence type="ECO:0000256" key="16">
    <source>
        <dbReference type="ARBA" id="ARBA00023239"/>
    </source>
</evidence>
<feature type="binding site" evidence="18">
    <location>
        <position position="193"/>
    </location>
    <ligand>
        <name>Zn(2+)</name>
        <dbReference type="ChEBI" id="CHEBI:29105"/>
    </ligand>
</feature>
<comment type="function">
    <text evidence="18">Catalyzes the conversion of 3-deoxy-D-arabino-heptulosonate 7-phosphate (DAHP) to dehydroquinate (DHQ).</text>
</comment>
<feature type="binding site" evidence="18">
    <location>
        <position position="151"/>
    </location>
    <ligand>
        <name>NAD(+)</name>
        <dbReference type="ChEBI" id="CHEBI:57540"/>
    </ligand>
</feature>
<dbReference type="Gene3D" id="3.40.50.1970">
    <property type="match status" value="1"/>
</dbReference>
<evidence type="ECO:0000256" key="12">
    <source>
        <dbReference type="ARBA" id="ARBA00022741"/>
    </source>
</evidence>
<evidence type="ECO:0000256" key="5">
    <source>
        <dbReference type="ARBA" id="ARBA00004661"/>
    </source>
</evidence>
<dbReference type="PANTHER" id="PTHR43622:SF7">
    <property type="entry name" value="3-DEHYDROQUINATE SYNTHASE, CHLOROPLASTIC"/>
    <property type="match status" value="1"/>
</dbReference>
<evidence type="ECO:0000256" key="4">
    <source>
        <dbReference type="ARBA" id="ARBA00004496"/>
    </source>
</evidence>
<keyword evidence="16 18" id="KW-0456">Lyase</keyword>
<feature type="binding site" evidence="18">
    <location>
        <position position="256"/>
    </location>
    <ligand>
        <name>Zn(2+)</name>
        <dbReference type="ChEBI" id="CHEBI:29105"/>
    </ligand>
</feature>
<dbReference type="InterPro" id="IPR050071">
    <property type="entry name" value="Dehydroquinate_synthase"/>
</dbReference>
<comment type="cofactor">
    <cofactor evidence="2 18">
        <name>NAD(+)</name>
        <dbReference type="ChEBI" id="CHEBI:57540"/>
    </cofactor>
</comment>
<evidence type="ECO:0000256" key="6">
    <source>
        <dbReference type="ARBA" id="ARBA00005412"/>
    </source>
</evidence>
<evidence type="ECO:0000256" key="1">
    <source>
        <dbReference type="ARBA" id="ARBA00001393"/>
    </source>
</evidence>
<evidence type="ECO:0000256" key="3">
    <source>
        <dbReference type="ARBA" id="ARBA00001947"/>
    </source>
</evidence>
<feature type="domain" description="3-dehydroquinate synthase N-terminal" evidence="19">
    <location>
        <begin position="76"/>
        <end position="188"/>
    </location>
</feature>
<dbReference type="EC" id="4.2.3.4" evidence="7 18"/>
<dbReference type="Pfam" id="PF01761">
    <property type="entry name" value="DHQ_synthase"/>
    <property type="match status" value="1"/>
</dbReference>
<comment type="catalytic activity">
    <reaction evidence="1 18">
        <text>7-phospho-2-dehydro-3-deoxy-D-arabino-heptonate = 3-dehydroquinate + phosphate</text>
        <dbReference type="Rhea" id="RHEA:21968"/>
        <dbReference type="ChEBI" id="CHEBI:32364"/>
        <dbReference type="ChEBI" id="CHEBI:43474"/>
        <dbReference type="ChEBI" id="CHEBI:58394"/>
        <dbReference type="EC" id="4.2.3.4"/>
    </reaction>
</comment>
<evidence type="ECO:0000256" key="15">
    <source>
        <dbReference type="ARBA" id="ARBA00023141"/>
    </source>
</evidence>
<dbReference type="UniPathway" id="UPA00053">
    <property type="reaction ID" value="UER00085"/>
</dbReference>
<evidence type="ECO:0000256" key="18">
    <source>
        <dbReference type="HAMAP-Rule" id="MF_00110"/>
    </source>
</evidence>
<accession>A0A519B9S2</accession>
<keyword evidence="14 18" id="KW-0520">NAD</keyword>
<evidence type="ECO:0000256" key="2">
    <source>
        <dbReference type="ARBA" id="ARBA00001911"/>
    </source>
</evidence>
<keyword evidence="17 18" id="KW-0170">Cobalt</keyword>
<proteinExistence type="inferred from homology"/>
<evidence type="ECO:0000256" key="9">
    <source>
        <dbReference type="ARBA" id="ARBA00022490"/>
    </source>
</evidence>
<dbReference type="InterPro" id="IPR030960">
    <property type="entry name" value="DHQS/DOIS_N"/>
</dbReference>
<gene>
    <name evidence="18" type="primary">aroB</name>
    <name evidence="21" type="ORF">EVJ47_07350</name>
</gene>
<comment type="subcellular location">
    <subcellularLocation>
        <location evidence="4 18">Cytoplasm</location>
    </subcellularLocation>
</comment>
<dbReference type="EMBL" id="SGBD01000004">
    <property type="protein sequence ID" value="RZD14042.1"/>
    <property type="molecule type" value="Genomic_DNA"/>
</dbReference>
<evidence type="ECO:0000259" key="20">
    <source>
        <dbReference type="Pfam" id="PF24621"/>
    </source>
</evidence>
<dbReference type="SUPFAM" id="SSF56796">
    <property type="entry name" value="Dehydroquinate synthase-like"/>
    <property type="match status" value="1"/>
</dbReference>
<name>A0A519B9S2_9DELT</name>
<keyword evidence="15 18" id="KW-0057">Aromatic amino acid biosynthesis</keyword>
<keyword evidence="10 18" id="KW-0028">Amino-acid biosynthesis</keyword>
<comment type="caution">
    <text evidence="21">The sequence shown here is derived from an EMBL/GenBank/DDBJ whole genome shotgun (WGS) entry which is preliminary data.</text>
</comment>
<feature type="binding site" evidence="18">
    <location>
        <position position="160"/>
    </location>
    <ligand>
        <name>NAD(+)</name>
        <dbReference type="ChEBI" id="CHEBI:57540"/>
    </ligand>
</feature>
<evidence type="ECO:0000256" key="17">
    <source>
        <dbReference type="ARBA" id="ARBA00023285"/>
    </source>
</evidence>
<feature type="binding site" evidence="18">
    <location>
        <begin position="138"/>
        <end position="139"/>
    </location>
    <ligand>
        <name>NAD(+)</name>
        <dbReference type="ChEBI" id="CHEBI:57540"/>
    </ligand>
</feature>
<dbReference type="PIRSF" id="PIRSF001455">
    <property type="entry name" value="DHQ_synth"/>
    <property type="match status" value="1"/>
</dbReference>
<dbReference type="GO" id="GO:0009073">
    <property type="term" value="P:aromatic amino acid family biosynthetic process"/>
    <property type="evidence" value="ECO:0007669"/>
    <property type="project" value="UniProtKB-KW"/>
</dbReference>
<dbReference type="InterPro" id="IPR016037">
    <property type="entry name" value="DHQ_synth_AroB"/>
</dbReference>